<sequence>MFNALFGLGVNIVGGFGFSSSTTVGEVVAREDLSLHLQSQRGNGRGLASLKAFVERCGQELVQAALQPSCGKGAGFSAGGGESSRNRSQQGETRAQKQTLFSENATELITFYLDAFEDAELFIRRVVAAAIRALGTTAPLPPLAARCFQRIILKAFDVDPENATAAIAAVLDEELLINIIRHISTNYVVCETVAALFETTRRDTGRVPFSTASPVFVEACVRLRLAEHLAAYMAVALRTESCQPYFSFWKELVKRGYNQTAGPVVDELMKYELLSAYVKDILQGCEESRAIPGAVPLAAQGVEVYHGIVALVRTSLVPAEVCQMYSMNAMAIAPIKLLAVYFRRFCDLIPLGGAAASSRLDSVRIALCALFAEVLCFRLRDTDRIIAESDFLGSLLAVSTQHPHCHSLSMLLQRSLLSIFSGAKAEAGNLLLQHVLATENSRRPGFLSECVGLCVGDGFQHTPLSALMAEAWQTLAKRLPLTDSCGALRHAIELFLTNEQLQGRIRGIERPITGEGFAAAVPGSKEGIRHRPTINYVSRPDSQGPSSFALAAPSSTNRGGPHGGGKRAGAHTSEEWPGASPGQGTAAPGGAISDAAFAAPEATTSETEDSVTVGLAWAEEVALAEAPSRAGGAPS</sequence>
<dbReference type="GeneID" id="40328617"/>
<organism evidence="2 3">
    <name type="scientific">Trypanosoma rangeli</name>
    <dbReference type="NCBI Taxonomy" id="5698"/>
    <lineage>
        <taxon>Eukaryota</taxon>
        <taxon>Discoba</taxon>
        <taxon>Euglenozoa</taxon>
        <taxon>Kinetoplastea</taxon>
        <taxon>Metakinetoplastina</taxon>
        <taxon>Trypanosomatida</taxon>
        <taxon>Trypanosomatidae</taxon>
        <taxon>Trypanosoma</taxon>
        <taxon>Herpetosoma</taxon>
    </lineage>
</organism>
<keyword evidence="3" id="KW-1185">Reference proteome</keyword>
<evidence type="ECO:0000313" key="2">
    <source>
        <dbReference type="EMBL" id="RNF05210.1"/>
    </source>
</evidence>
<protein>
    <submittedName>
        <fullName evidence="2">Uncharacterized protein</fullName>
    </submittedName>
</protein>
<dbReference type="OrthoDB" id="271940at2759"/>
<dbReference type="OMA" id="TSAYIME"/>
<comment type="caution">
    <text evidence="2">The sequence shown here is derived from an EMBL/GenBank/DDBJ whole genome shotgun (WGS) entry which is preliminary data.</text>
</comment>
<accession>A0A422NIB3</accession>
<dbReference type="AlphaFoldDB" id="A0A422NIB3"/>
<dbReference type="EMBL" id="MKGL01000140">
    <property type="protein sequence ID" value="RNF05210.1"/>
    <property type="molecule type" value="Genomic_DNA"/>
</dbReference>
<evidence type="ECO:0000256" key="1">
    <source>
        <dbReference type="SAM" id="MobiDB-lite"/>
    </source>
</evidence>
<proteinExistence type="predicted"/>
<feature type="compositionally biased region" description="Polar residues" evidence="1">
    <location>
        <begin position="86"/>
        <end position="97"/>
    </location>
</feature>
<dbReference type="Proteomes" id="UP000283634">
    <property type="component" value="Unassembled WGS sequence"/>
</dbReference>
<feature type="region of interest" description="Disordered" evidence="1">
    <location>
        <begin position="535"/>
        <end position="613"/>
    </location>
</feature>
<feature type="region of interest" description="Disordered" evidence="1">
    <location>
        <begin position="76"/>
        <end position="97"/>
    </location>
</feature>
<gene>
    <name evidence="2" type="ORF">TraAM80_04684</name>
</gene>
<reference evidence="2 3" key="1">
    <citation type="journal article" date="2018" name="BMC Genomics">
        <title>Genomic comparison of Trypanosoma conorhini and Trypanosoma rangeli to Trypanosoma cruzi strains of high and low virulence.</title>
        <authorList>
            <person name="Bradwell K.R."/>
            <person name="Koparde V.N."/>
            <person name="Matveyev A.V."/>
            <person name="Serrano M.G."/>
            <person name="Alves J.M."/>
            <person name="Parikh H."/>
            <person name="Huang B."/>
            <person name="Lee V."/>
            <person name="Espinosa-Alvarez O."/>
            <person name="Ortiz P.A."/>
            <person name="Costa-Martins A.G."/>
            <person name="Teixeira M.M."/>
            <person name="Buck G.A."/>
        </authorList>
    </citation>
    <scope>NUCLEOTIDE SEQUENCE [LARGE SCALE GENOMIC DNA]</scope>
    <source>
        <strain evidence="2 3">AM80</strain>
    </source>
</reference>
<dbReference type="RefSeq" id="XP_029238542.1">
    <property type="nucleotide sequence ID" value="XM_029381602.1"/>
</dbReference>
<evidence type="ECO:0000313" key="3">
    <source>
        <dbReference type="Proteomes" id="UP000283634"/>
    </source>
</evidence>
<name>A0A422NIB3_TRYRA</name>